<evidence type="ECO:0000256" key="1">
    <source>
        <dbReference type="ARBA" id="ARBA00004141"/>
    </source>
</evidence>
<feature type="transmembrane region" description="Helical" evidence="6">
    <location>
        <begin position="6"/>
        <end position="26"/>
    </location>
</feature>
<comment type="subcellular location">
    <subcellularLocation>
        <location evidence="1">Membrane</location>
        <topology evidence="1">Multi-pass membrane protein</topology>
    </subcellularLocation>
</comment>
<dbReference type="Pfam" id="PF03741">
    <property type="entry name" value="TerC"/>
    <property type="match status" value="1"/>
</dbReference>
<feature type="transmembrane region" description="Helical" evidence="6">
    <location>
        <begin position="299"/>
        <end position="319"/>
    </location>
</feature>
<sequence>MANEWLFFFGFLAFIVLMLAIDLGLFNKKDHEVSFKEAAIMSGIWVAFALAFYVILRLWGDKLHDITNFAELQEITREHLHQIKLIPNDFAASLEIYKKNLALEYITGYVIEYALSVDNIFVMVLIFSSFGVPAKFYHRVLVWGIIGAVIMRFLFIFLGASLISRFEWILYLFGIFLIYTGISMFINRNKEEAIDPENHKIVRFASKYFAVHPTFVGHSFFYKENGKKFITPLLLVLLVIEFTDLIFAVDSIPAIFAVTKDPYLVFFSNIFAILGLRSMFFLLVNIIHKFHYLKIGLSFLLLFIGIKMLAHHWLAAIGFTTAHSLYIIVGILAVSIIASLLFPKKAD</sequence>
<protein>
    <submittedName>
        <fullName evidence="7">TerC family protein</fullName>
    </submittedName>
</protein>
<keyword evidence="8" id="KW-1185">Reference proteome</keyword>
<dbReference type="PANTHER" id="PTHR30238">
    <property type="entry name" value="MEMBRANE BOUND PREDICTED REDOX MODULATOR"/>
    <property type="match status" value="1"/>
</dbReference>
<feature type="transmembrane region" description="Helical" evidence="6">
    <location>
        <begin position="168"/>
        <end position="186"/>
    </location>
</feature>
<proteinExistence type="inferred from homology"/>
<accession>A0ABP9C326</accession>
<evidence type="ECO:0000256" key="6">
    <source>
        <dbReference type="SAM" id="Phobius"/>
    </source>
</evidence>
<evidence type="ECO:0000256" key="3">
    <source>
        <dbReference type="ARBA" id="ARBA00022692"/>
    </source>
</evidence>
<dbReference type="EMBL" id="BAABIQ010000043">
    <property type="protein sequence ID" value="GAA4803896.1"/>
    <property type="molecule type" value="Genomic_DNA"/>
</dbReference>
<feature type="transmembrane region" description="Helical" evidence="6">
    <location>
        <begin position="106"/>
        <end position="128"/>
    </location>
</feature>
<keyword evidence="3 6" id="KW-0812">Transmembrane</keyword>
<gene>
    <name evidence="7" type="ORF">GCM10023231_36200</name>
</gene>
<keyword evidence="4 6" id="KW-1133">Transmembrane helix</keyword>
<keyword evidence="5 6" id="KW-0472">Membrane</keyword>
<dbReference type="InterPro" id="IPR022369">
    <property type="entry name" value="Integral_membrane_TerC_rswitch"/>
</dbReference>
<evidence type="ECO:0000313" key="8">
    <source>
        <dbReference type="Proteomes" id="UP001501411"/>
    </source>
</evidence>
<feature type="transmembrane region" description="Helical" evidence="6">
    <location>
        <begin position="325"/>
        <end position="342"/>
    </location>
</feature>
<evidence type="ECO:0000256" key="5">
    <source>
        <dbReference type="ARBA" id="ARBA00023136"/>
    </source>
</evidence>
<dbReference type="RefSeq" id="WP_345234044.1">
    <property type="nucleotide sequence ID" value="NZ_BAABIQ010000043.1"/>
</dbReference>
<dbReference type="Proteomes" id="UP001501411">
    <property type="component" value="Unassembled WGS sequence"/>
</dbReference>
<organism evidence="7 8">
    <name type="scientific">Olivibacter ginsenosidimutans</name>
    <dbReference type="NCBI Taxonomy" id="1176537"/>
    <lineage>
        <taxon>Bacteria</taxon>
        <taxon>Pseudomonadati</taxon>
        <taxon>Bacteroidota</taxon>
        <taxon>Sphingobacteriia</taxon>
        <taxon>Sphingobacteriales</taxon>
        <taxon>Sphingobacteriaceae</taxon>
        <taxon>Olivibacter</taxon>
    </lineage>
</organism>
<feature type="transmembrane region" description="Helical" evidence="6">
    <location>
        <begin position="38"/>
        <end position="59"/>
    </location>
</feature>
<dbReference type="InterPro" id="IPR005496">
    <property type="entry name" value="Integral_membrane_TerC"/>
</dbReference>
<feature type="transmembrane region" description="Helical" evidence="6">
    <location>
        <begin position="233"/>
        <end position="257"/>
    </location>
</feature>
<name>A0ABP9C326_9SPHI</name>
<dbReference type="PANTHER" id="PTHR30238:SF0">
    <property type="entry name" value="THYLAKOID MEMBRANE PROTEIN TERC, CHLOROPLASTIC"/>
    <property type="match status" value="1"/>
</dbReference>
<evidence type="ECO:0000313" key="7">
    <source>
        <dbReference type="EMBL" id="GAA4803896.1"/>
    </source>
</evidence>
<feature type="transmembrane region" description="Helical" evidence="6">
    <location>
        <begin position="263"/>
        <end position="287"/>
    </location>
</feature>
<comment type="caution">
    <text evidence="7">The sequence shown here is derived from an EMBL/GenBank/DDBJ whole genome shotgun (WGS) entry which is preliminary data.</text>
</comment>
<evidence type="ECO:0000256" key="4">
    <source>
        <dbReference type="ARBA" id="ARBA00022989"/>
    </source>
</evidence>
<reference evidence="8" key="1">
    <citation type="journal article" date="2019" name="Int. J. Syst. Evol. Microbiol.">
        <title>The Global Catalogue of Microorganisms (GCM) 10K type strain sequencing project: providing services to taxonomists for standard genome sequencing and annotation.</title>
        <authorList>
            <consortium name="The Broad Institute Genomics Platform"/>
            <consortium name="The Broad Institute Genome Sequencing Center for Infectious Disease"/>
            <person name="Wu L."/>
            <person name="Ma J."/>
        </authorList>
    </citation>
    <scope>NUCLEOTIDE SEQUENCE [LARGE SCALE GENOMIC DNA]</scope>
    <source>
        <strain evidence="8">JCM 18200</strain>
    </source>
</reference>
<feature type="transmembrane region" description="Helical" evidence="6">
    <location>
        <begin position="140"/>
        <end position="162"/>
    </location>
</feature>
<dbReference type="NCBIfam" id="TIGR03718">
    <property type="entry name" value="R_switched_Alx"/>
    <property type="match status" value="1"/>
</dbReference>
<comment type="similarity">
    <text evidence="2">Belongs to the TerC family.</text>
</comment>
<evidence type="ECO:0000256" key="2">
    <source>
        <dbReference type="ARBA" id="ARBA00007511"/>
    </source>
</evidence>